<gene>
    <name evidence="1" type="ORF">AMS68_002820</name>
</gene>
<keyword evidence="2" id="KW-1185">Reference proteome</keyword>
<name>A0A6H0XRH2_9PEZI</name>
<evidence type="ECO:0000313" key="2">
    <source>
        <dbReference type="Proteomes" id="UP000503462"/>
    </source>
</evidence>
<accession>A0A6H0XRH2</accession>
<dbReference type="EMBL" id="CP051140">
    <property type="protein sequence ID" value="QIW97302.1"/>
    <property type="molecule type" value="Genomic_DNA"/>
</dbReference>
<reference evidence="1 2" key="1">
    <citation type="journal article" date="2016" name="Sci. Rep.">
        <title>Peltaster fructicola genome reveals evolution from an invasive phytopathogen to an ectophytic parasite.</title>
        <authorList>
            <person name="Xu C."/>
            <person name="Chen H."/>
            <person name="Gleason M.L."/>
            <person name="Xu J.R."/>
            <person name="Liu H."/>
            <person name="Zhang R."/>
            <person name="Sun G."/>
        </authorList>
    </citation>
    <scope>NUCLEOTIDE SEQUENCE [LARGE SCALE GENOMIC DNA]</scope>
    <source>
        <strain evidence="1 2">LNHT1506</strain>
    </source>
</reference>
<evidence type="ECO:0000313" key="1">
    <source>
        <dbReference type="EMBL" id="QIW97302.1"/>
    </source>
</evidence>
<dbReference type="AlphaFoldDB" id="A0A6H0XRH2"/>
<dbReference type="Proteomes" id="UP000503462">
    <property type="component" value="Chromosome 2"/>
</dbReference>
<sequence>MLRHIRSLNFGLMEAHQCFRLIPTNPISVSAQTLSSLPLHNIPSHVRAMVIGCLTRGFTSDAEGEYQIDEAKRISEVDGLSEYNKLVAVEDYTRDAVLALLLASCPEVTSLELDVDFIHDTLTGDLLRTAQVQPTAFRHLGEVSLILQPGLPAMQTMGLILRLPALHTFRGQHVDLMRPTRPSPRYSSTVRRIYLSASSVRPDYWETFLTSCPALEVLCLDWHDLWAEVYTGLMTNTLPSFSWPMLGEPLRNMNQLHTFALTTGSNDAKGWARFCLGDSMGSLAILPLKQLDVPMEALFGCLSKDNLPAALVDILPCTLEALTISDDMELHDKNDHMCERLHQLMSDDQFRALSVISLSQNHPLSSNYIPNGWTQAADAARRPEWLMDRRHEEPLLVVRRTQTV</sequence>
<protein>
    <submittedName>
        <fullName evidence="1">Uncharacterized protein</fullName>
    </submittedName>
</protein>
<proteinExistence type="predicted"/>
<organism evidence="1 2">
    <name type="scientific">Peltaster fructicola</name>
    <dbReference type="NCBI Taxonomy" id="286661"/>
    <lineage>
        <taxon>Eukaryota</taxon>
        <taxon>Fungi</taxon>
        <taxon>Dikarya</taxon>
        <taxon>Ascomycota</taxon>
        <taxon>Pezizomycotina</taxon>
        <taxon>Dothideomycetes</taxon>
        <taxon>Dothideomycetes incertae sedis</taxon>
        <taxon>Peltaster</taxon>
    </lineage>
</organism>